<comment type="cofactor">
    <cofactor evidence="7">
        <name>Mg(2+)</name>
        <dbReference type="ChEBI" id="CHEBI:18420"/>
    </cofactor>
</comment>
<dbReference type="GO" id="GO:0051301">
    <property type="term" value="P:cell division"/>
    <property type="evidence" value="ECO:0007669"/>
    <property type="project" value="UniProtKB-KW"/>
</dbReference>
<dbReference type="InterPro" id="IPR013221">
    <property type="entry name" value="Mur_ligase_cen"/>
</dbReference>
<feature type="binding site" evidence="7">
    <location>
        <position position="462"/>
    </location>
    <ligand>
        <name>meso-2,6-diaminopimelate</name>
        <dbReference type="ChEBI" id="CHEBI:57791"/>
    </ligand>
</feature>
<feature type="binding site" evidence="7">
    <location>
        <position position="33"/>
    </location>
    <ligand>
        <name>UDP-N-acetyl-alpha-D-muramoyl-L-alanyl-D-glutamate</name>
        <dbReference type="ChEBI" id="CHEBI:83900"/>
    </ligand>
</feature>
<proteinExistence type="inferred from homology"/>
<dbReference type="GO" id="GO:0071555">
    <property type="term" value="P:cell wall organization"/>
    <property type="evidence" value="ECO:0007669"/>
    <property type="project" value="UniProtKB-KW"/>
</dbReference>
<dbReference type="AlphaFoldDB" id="A0A4R6UFB2"/>
<evidence type="ECO:0000256" key="8">
    <source>
        <dbReference type="RuleBase" id="RU004135"/>
    </source>
</evidence>
<keyword evidence="7" id="KW-0547">Nucleotide-binding</keyword>
<accession>A0A4R6UFB2</accession>
<dbReference type="Proteomes" id="UP000295375">
    <property type="component" value="Unassembled WGS sequence"/>
</dbReference>
<dbReference type="Pfam" id="PF01225">
    <property type="entry name" value="Mur_ligase"/>
    <property type="match status" value="1"/>
</dbReference>
<dbReference type="Gene3D" id="3.40.1190.10">
    <property type="entry name" value="Mur-like, catalytic domain"/>
    <property type="match status" value="1"/>
</dbReference>
<keyword evidence="7" id="KW-0460">Magnesium</keyword>
<gene>
    <name evidence="7" type="primary">murE</name>
    <name evidence="12" type="ORF">EV696_12329</name>
</gene>
<dbReference type="InterPro" id="IPR036615">
    <property type="entry name" value="Mur_ligase_C_dom_sf"/>
</dbReference>
<evidence type="ECO:0000256" key="6">
    <source>
        <dbReference type="ARBA" id="ARBA00023316"/>
    </source>
</evidence>
<comment type="caution">
    <text evidence="12">The sequence shown here is derived from an EMBL/GenBank/DDBJ whole genome shotgun (WGS) entry which is preliminary data.</text>
</comment>
<comment type="PTM">
    <text evidence="7">Carboxylation is probably crucial for Mg(2+) binding and, consequently, for the gamma-phosphate positioning of ATP.</text>
</comment>
<feature type="domain" description="Mur ligase central" evidence="11">
    <location>
        <begin position="109"/>
        <end position="315"/>
    </location>
</feature>
<dbReference type="GO" id="GO:0005737">
    <property type="term" value="C:cytoplasm"/>
    <property type="evidence" value="ECO:0007669"/>
    <property type="project" value="UniProtKB-SubCell"/>
</dbReference>
<comment type="caution">
    <text evidence="7">Lacks conserved residue(s) required for the propagation of feature annotation.</text>
</comment>
<name>A0A4R6UFB2_9GAMM</name>
<evidence type="ECO:0000313" key="12">
    <source>
        <dbReference type="EMBL" id="TDQ44626.1"/>
    </source>
</evidence>
<feature type="binding site" evidence="7">
    <location>
        <begin position="111"/>
        <end position="117"/>
    </location>
    <ligand>
        <name>ATP</name>
        <dbReference type="ChEBI" id="CHEBI:30616"/>
    </ligand>
</feature>
<organism evidence="12 13">
    <name type="scientific">Permianibacter aggregans</name>
    <dbReference type="NCBI Taxonomy" id="1510150"/>
    <lineage>
        <taxon>Bacteria</taxon>
        <taxon>Pseudomonadati</taxon>
        <taxon>Pseudomonadota</taxon>
        <taxon>Gammaproteobacteria</taxon>
        <taxon>Pseudomonadales</taxon>
        <taxon>Pseudomonadaceae</taxon>
        <taxon>Permianibacter</taxon>
    </lineage>
</organism>
<dbReference type="EC" id="6.3.2.13" evidence="7"/>
<dbReference type="UniPathway" id="UPA00219"/>
<keyword evidence="7" id="KW-0067">ATP-binding</keyword>
<comment type="catalytic activity">
    <reaction evidence="7">
        <text>UDP-N-acetyl-alpha-D-muramoyl-L-alanyl-D-glutamate + meso-2,6-diaminopimelate + ATP = UDP-N-acetyl-alpha-D-muramoyl-L-alanyl-gamma-D-glutamyl-meso-2,6-diaminopimelate + ADP + phosphate + H(+)</text>
        <dbReference type="Rhea" id="RHEA:23676"/>
        <dbReference type="ChEBI" id="CHEBI:15378"/>
        <dbReference type="ChEBI" id="CHEBI:30616"/>
        <dbReference type="ChEBI" id="CHEBI:43474"/>
        <dbReference type="ChEBI" id="CHEBI:57791"/>
        <dbReference type="ChEBI" id="CHEBI:83900"/>
        <dbReference type="ChEBI" id="CHEBI:83905"/>
        <dbReference type="ChEBI" id="CHEBI:456216"/>
        <dbReference type="EC" id="6.3.2.13"/>
    </reaction>
</comment>
<feature type="binding site" evidence="7">
    <location>
        <position position="387"/>
    </location>
    <ligand>
        <name>meso-2,6-diaminopimelate</name>
        <dbReference type="ChEBI" id="CHEBI:57791"/>
    </ligand>
</feature>
<dbReference type="GO" id="GO:0009252">
    <property type="term" value="P:peptidoglycan biosynthetic process"/>
    <property type="evidence" value="ECO:0007669"/>
    <property type="project" value="UniProtKB-UniRule"/>
</dbReference>
<dbReference type="GO" id="GO:0000287">
    <property type="term" value="F:magnesium ion binding"/>
    <property type="evidence" value="ECO:0007669"/>
    <property type="project" value="UniProtKB-UniRule"/>
</dbReference>
<evidence type="ECO:0000256" key="5">
    <source>
        <dbReference type="ARBA" id="ARBA00023306"/>
    </source>
</evidence>
<dbReference type="InterPro" id="IPR005761">
    <property type="entry name" value="UDP-N-AcMur-Glu-dNH2Pim_ligase"/>
</dbReference>
<keyword evidence="13" id="KW-1185">Reference proteome</keyword>
<dbReference type="Pfam" id="PF02875">
    <property type="entry name" value="Mur_ligase_C"/>
    <property type="match status" value="1"/>
</dbReference>
<evidence type="ECO:0000256" key="1">
    <source>
        <dbReference type="ARBA" id="ARBA00005898"/>
    </source>
</evidence>
<feature type="binding site" evidence="7">
    <location>
        <position position="180"/>
    </location>
    <ligand>
        <name>UDP-N-acetyl-alpha-D-muramoyl-L-alanyl-D-glutamate</name>
        <dbReference type="ChEBI" id="CHEBI:83900"/>
    </ligand>
</feature>
<keyword evidence="6 7" id="KW-0961">Cell wall biogenesis/degradation</keyword>
<feature type="domain" description="Mur ligase N-terminal catalytic" evidence="9">
    <location>
        <begin position="28"/>
        <end position="73"/>
    </location>
</feature>
<evidence type="ECO:0000259" key="11">
    <source>
        <dbReference type="Pfam" id="PF08245"/>
    </source>
</evidence>
<dbReference type="PANTHER" id="PTHR23135:SF4">
    <property type="entry name" value="UDP-N-ACETYLMURAMOYL-L-ALANYL-D-GLUTAMATE--2,6-DIAMINOPIMELATE LIGASE MURE HOMOLOG, CHLOROPLASTIC"/>
    <property type="match status" value="1"/>
</dbReference>
<evidence type="ECO:0000256" key="2">
    <source>
        <dbReference type="ARBA" id="ARBA00022618"/>
    </source>
</evidence>
<evidence type="ECO:0000313" key="13">
    <source>
        <dbReference type="Proteomes" id="UP000295375"/>
    </source>
</evidence>
<comment type="similarity">
    <text evidence="1 7">Belongs to the MurCDEF family. MurE subfamily.</text>
</comment>
<feature type="short sequence motif" description="Meso-diaminopimelate recognition motif" evidence="7">
    <location>
        <begin position="411"/>
        <end position="414"/>
    </location>
</feature>
<dbReference type="InterPro" id="IPR035911">
    <property type="entry name" value="MurE/MurF_N"/>
</dbReference>
<keyword evidence="5 7" id="KW-0131">Cell cycle</keyword>
<evidence type="ECO:0000256" key="3">
    <source>
        <dbReference type="ARBA" id="ARBA00022960"/>
    </source>
</evidence>
<protein>
    <recommendedName>
        <fullName evidence="7">UDP-N-acetylmuramoyl-L-alanyl-D-glutamate--2,6-diaminopimelate ligase</fullName>
        <ecNumber evidence="7">6.3.2.13</ecNumber>
    </recommendedName>
    <alternativeName>
        <fullName evidence="7">Meso-A2pm-adding enzyme</fullName>
    </alternativeName>
    <alternativeName>
        <fullName evidence="7">Meso-diaminopimelate-adding enzyme</fullName>
    </alternativeName>
    <alternativeName>
        <fullName evidence="7">UDP-MurNAc-L-Ala-D-Glu:meso-diaminopimelate ligase</fullName>
    </alternativeName>
    <alternativeName>
        <fullName evidence="7">UDP-MurNAc-tripeptide synthetase</fullName>
    </alternativeName>
    <alternativeName>
        <fullName evidence="7">UDP-N-acetylmuramyl-tripeptide synthetase</fullName>
    </alternativeName>
</protein>
<sequence>MSEMTLADLLQGFAPVVAERLQKVPVSRLTQDSREITAGDLFVALSGGTFDGRQFVEQALNKGAIAALVEGDKTQHDFEIAVPDLRTKLSAIAGRLYGDASQELDVYAVTGTNGKTTISQLLAAALTQLDGPCAVMGTLGNGLYGSLQPSRHTTMDAIAMQASLRELRKQGAKQVAMEVSSHGLDQGRVAAVKFDVAVFTNLTRDHLDYHGTMERYGEAKRKLFVWPSVKHVVINADDAFGRQLLADQGITAQKWAYGIRPQQVGNIAGYIHAEKIHYSHDGILAEIVTPWGRRLLQSPLLGEFNLSNLLAALTALCAQGYALEDVATVLGTVPPIAGRMERFGGDKVPLVVVDYAHTPDALEKALLALRLHTMGKVAVVFGCGGDRDRGKRPEMGAIAEKLADLVVLSNDNPRTEQPEQIAADIRAGMANADAVTFIADRPQAIAKAFAELGQHDGLLLAGKGHESYMDAAGVRTPYSEVAVVRKLLEQAS</sequence>
<feature type="binding site" evidence="7">
    <location>
        <position position="188"/>
    </location>
    <ligand>
        <name>UDP-N-acetyl-alpha-D-muramoyl-L-alanyl-D-glutamate</name>
        <dbReference type="ChEBI" id="CHEBI:83900"/>
    </ligand>
</feature>
<comment type="function">
    <text evidence="7">Catalyzes the addition of meso-diaminopimelic acid to the nucleotide precursor UDP-N-acetylmuramoyl-L-alanyl-D-glutamate (UMAG) in the biosynthesis of bacterial cell-wall peptidoglycan.</text>
</comment>
<comment type="subcellular location">
    <subcellularLocation>
        <location evidence="7 8">Cytoplasm</location>
    </subcellularLocation>
</comment>
<dbReference type="GO" id="GO:0005524">
    <property type="term" value="F:ATP binding"/>
    <property type="evidence" value="ECO:0007669"/>
    <property type="project" value="UniProtKB-UniRule"/>
</dbReference>
<dbReference type="NCBIfam" id="TIGR01085">
    <property type="entry name" value="murE"/>
    <property type="match status" value="1"/>
</dbReference>
<dbReference type="SUPFAM" id="SSF63418">
    <property type="entry name" value="MurE/MurF N-terminal domain"/>
    <property type="match status" value="1"/>
</dbReference>
<dbReference type="InterPro" id="IPR004101">
    <property type="entry name" value="Mur_ligase_C"/>
</dbReference>
<feature type="binding site" evidence="7">
    <location>
        <position position="466"/>
    </location>
    <ligand>
        <name>meso-2,6-diaminopimelate</name>
        <dbReference type="ChEBI" id="CHEBI:57791"/>
    </ligand>
</feature>
<feature type="binding site" evidence="7">
    <location>
        <position position="186"/>
    </location>
    <ligand>
        <name>UDP-N-acetyl-alpha-D-muramoyl-L-alanyl-D-glutamate</name>
        <dbReference type="ChEBI" id="CHEBI:83900"/>
    </ligand>
</feature>
<dbReference type="InterPro" id="IPR000713">
    <property type="entry name" value="Mur_ligase_N"/>
</dbReference>
<dbReference type="Gene3D" id="3.90.190.20">
    <property type="entry name" value="Mur ligase, C-terminal domain"/>
    <property type="match status" value="1"/>
</dbReference>
<dbReference type="GO" id="GO:0008765">
    <property type="term" value="F:UDP-N-acetylmuramoylalanyl-D-glutamate-2,6-diaminopimelate ligase activity"/>
    <property type="evidence" value="ECO:0007669"/>
    <property type="project" value="UniProtKB-UniRule"/>
</dbReference>
<dbReference type="InterPro" id="IPR036565">
    <property type="entry name" value="Mur-like_cat_sf"/>
</dbReference>
<evidence type="ECO:0000259" key="10">
    <source>
        <dbReference type="Pfam" id="PF02875"/>
    </source>
</evidence>
<keyword evidence="7" id="KW-0963">Cytoplasm</keyword>
<dbReference type="SUPFAM" id="SSF53244">
    <property type="entry name" value="MurD-like peptide ligases, peptide-binding domain"/>
    <property type="match status" value="1"/>
</dbReference>
<dbReference type="Gene3D" id="3.40.1390.10">
    <property type="entry name" value="MurE/MurF, N-terminal domain"/>
    <property type="match status" value="1"/>
</dbReference>
<feature type="binding site" evidence="7">
    <location>
        <begin position="153"/>
        <end position="154"/>
    </location>
    <ligand>
        <name>UDP-N-acetyl-alpha-D-muramoyl-L-alanyl-D-glutamate</name>
        <dbReference type="ChEBI" id="CHEBI:83900"/>
    </ligand>
</feature>
<comment type="pathway">
    <text evidence="7 8">Cell wall biogenesis; peptidoglycan biosynthesis.</text>
</comment>
<dbReference type="GO" id="GO:0008360">
    <property type="term" value="P:regulation of cell shape"/>
    <property type="evidence" value="ECO:0007669"/>
    <property type="project" value="UniProtKB-KW"/>
</dbReference>
<feature type="domain" description="Mur ligase C-terminal" evidence="10">
    <location>
        <begin position="338"/>
        <end position="464"/>
    </location>
</feature>
<dbReference type="Pfam" id="PF08245">
    <property type="entry name" value="Mur_ligase_M"/>
    <property type="match status" value="1"/>
</dbReference>
<keyword evidence="3 7" id="KW-0133">Cell shape</keyword>
<dbReference type="HAMAP" id="MF_00208">
    <property type="entry name" value="MurE"/>
    <property type="match status" value="1"/>
</dbReference>
<evidence type="ECO:0000256" key="7">
    <source>
        <dbReference type="HAMAP-Rule" id="MF_00208"/>
    </source>
</evidence>
<keyword evidence="4 7" id="KW-0573">Peptidoglycan synthesis</keyword>
<keyword evidence="2 7" id="KW-0132">Cell division</keyword>
<dbReference type="NCBIfam" id="NF001126">
    <property type="entry name" value="PRK00139.1-4"/>
    <property type="match status" value="1"/>
</dbReference>
<dbReference type="PANTHER" id="PTHR23135">
    <property type="entry name" value="MUR LIGASE FAMILY MEMBER"/>
    <property type="match status" value="1"/>
</dbReference>
<evidence type="ECO:0000259" key="9">
    <source>
        <dbReference type="Pfam" id="PF01225"/>
    </source>
</evidence>
<dbReference type="EMBL" id="SNYM01000023">
    <property type="protein sequence ID" value="TDQ44626.1"/>
    <property type="molecule type" value="Genomic_DNA"/>
</dbReference>
<dbReference type="SUPFAM" id="SSF53623">
    <property type="entry name" value="MurD-like peptide ligases, catalytic domain"/>
    <property type="match status" value="1"/>
</dbReference>
<feature type="modified residue" description="N6-carboxylysine" evidence="7">
    <location>
        <position position="220"/>
    </location>
</feature>
<feature type="binding site" evidence="7">
    <location>
        <begin position="411"/>
        <end position="414"/>
    </location>
    <ligand>
        <name>meso-2,6-diaminopimelate</name>
        <dbReference type="ChEBI" id="CHEBI:57791"/>
    </ligand>
</feature>
<reference evidence="12 13" key="1">
    <citation type="submission" date="2019-03" db="EMBL/GenBank/DDBJ databases">
        <title>Genomic Encyclopedia of Type Strains, Phase IV (KMG-IV): sequencing the most valuable type-strain genomes for metagenomic binning, comparative biology and taxonomic classification.</title>
        <authorList>
            <person name="Goeker M."/>
        </authorList>
    </citation>
    <scope>NUCLEOTIDE SEQUENCE [LARGE SCALE GENOMIC DNA]</scope>
    <source>
        <strain evidence="12 13">DSM 103792</strain>
    </source>
</reference>
<keyword evidence="7 12" id="KW-0436">Ligase</keyword>
<evidence type="ECO:0000256" key="4">
    <source>
        <dbReference type="ARBA" id="ARBA00022984"/>
    </source>
</evidence>